<keyword evidence="4" id="KW-1185">Reference proteome</keyword>
<evidence type="ECO:0000256" key="1">
    <source>
        <dbReference type="SAM" id="MobiDB-lite"/>
    </source>
</evidence>
<accession>A0ABX6AGX4</accession>
<gene>
    <name evidence="3" type="ORF">CP969_22335</name>
</gene>
<evidence type="ECO:0000313" key="4">
    <source>
        <dbReference type="Proteomes" id="UP000327143"/>
    </source>
</evidence>
<name>A0ABX6AGX4_STRVD</name>
<proteinExistence type="predicted"/>
<dbReference type="Proteomes" id="UP000327143">
    <property type="component" value="Chromosome"/>
</dbReference>
<feature type="compositionally biased region" description="Low complexity" evidence="1">
    <location>
        <begin position="138"/>
        <end position="148"/>
    </location>
</feature>
<dbReference type="InterPro" id="IPR018649">
    <property type="entry name" value="SHOCT"/>
</dbReference>
<feature type="region of interest" description="Disordered" evidence="1">
    <location>
        <begin position="128"/>
        <end position="151"/>
    </location>
</feature>
<protein>
    <submittedName>
        <fullName evidence="3">SHOCT domain-containing protein</fullName>
    </submittedName>
</protein>
<evidence type="ECO:0000259" key="2">
    <source>
        <dbReference type="Pfam" id="PF09851"/>
    </source>
</evidence>
<organism evidence="3 4">
    <name type="scientific">Streptomyces viridosporus T7A</name>
    <dbReference type="NCBI Taxonomy" id="665577"/>
    <lineage>
        <taxon>Bacteria</taxon>
        <taxon>Bacillati</taxon>
        <taxon>Actinomycetota</taxon>
        <taxon>Actinomycetes</taxon>
        <taxon>Kitasatosporales</taxon>
        <taxon>Streptomycetaceae</taxon>
        <taxon>Streptomyces</taxon>
    </lineage>
</organism>
<sequence>MEVRSTLMSSNALMTFKSHIEGKNADVAIYHDRVEWSRGRGMSAKKLTAGFLTGGASLLATGVRSSDAGTEMIPVKNISSVVTKRDGLMYTKVVVVASGNTIDFRVPHDSAPGIKALLTDLVLGKVPAPDQAPPAAPPARAAAPAPQASTPVEQLRQLAELRDAGILSEEEFTAKKAEILARM</sequence>
<feature type="domain" description="SHOCT" evidence="2">
    <location>
        <begin position="153"/>
        <end position="180"/>
    </location>
</feature>
<dbReference type="EMBL" id="CP023700">
    <property type="protein sequence ID" value="QEU87104.1"/>
    <property type="molecule type" value="Genomic_DNA"/>
</dbReference>
<dbReference type="Pfam" id="PF09851">
    <property type="entry name" value="SHOCT"/>
    <property type="match status" value="1"/>
</dbReference>
<evidence type="ECO:0000313" key="3">
    <source>
        <dbReference type="EMBL" id="QEU87104.1"/>
    </source>
</evidence>
<reference evidence="3 4" key="1">
    <citation type="submission" date="2017-09" db="EMBL/GenBank/DDBJ databases">
        <authorList>
            <person name="Lee N."/>
            <person name="Cho B.-K."/>
        </authorList>
    </citation>
    <scope>NUCLEOTIDE SEQUENCE [LARGE SCALE GENOMIC DNA]</scope>
    <source>
        <strain evidence="3 4">ATCC 39115</strain>
    </source>
</reference>